<reference evidence="2" key="1">
    <citation type="submission" date="2020-03" db="EMBL/GenBank/DDBJ databases">
        <title>A high-quality chromosome-level genome assembly of a woody plant with both climbing and erect habits, Rhamnella rubrinervis.</title>
        <authorList>
            <person name="Lu Z."/>
            <person name="Yang Y."/>
            <person name="Zhu X."/>
            <person name="Sun Y."/>
        </authorList>
    </citation>
    <scope>NUCLEOTIDE SEQUENCE</scope>
    <source>
        <strain evidence="2">BYM</strain>
        <tissue evidence="2">Leaf</tissue>
    </source>
</reference>
<organism evidence="2 3">
    <name type="scientific">Rhamnella rubrinervis</name>
    <dbReference type="NCBI Taxonomy" id="2594499"/>
    <lineage>
        <taxon>Eukaryota</taxon>
        <taxon>Viridiplantae</taxon>
        <taxon>Streptophyta</taxon>
        <taxon>Embryophyta</taxon>
        <taxon>Tracheophyta</taxon>
        <taxon>Spermatophyta</taxon>
        <taxon>Magnoliopsida</taxon>
        <taxon>eudicotyledons</taxon>
        <taxon>Gunneridae</taxon>
        <taxon>Pentapetalae</taxon>
        <taxon>rosids</taxon>
        <taxon>fabids</taxon>
        <taxon>Rosales</taxon>
        <taxon>Rhamnaceae</taxon>
        <taxon>rhamnoid group</taxon>
        <taxon>Rhamneae</taxon>
        <taxon>Rhamnella</taxon>
    </lineage>
</organism>
<sequence length="101" mass="11390">MVEMVSKKQMSNLMVLVVTMVLMTNHFVNCEIMNIGDDGSDDHHYHDRDDGNNVTESHDLTKMEVGGANGSYYVQSEIQNCLRDCANAVFFLDDDYIPQAP</sequence>
<dbReference type="EMBL" id="VOIH02000004">
    <property type="protein sequence ID" value="KAF3447914.1"/>
    <property type="molecule type" value="Genomic_DNA"/>
</dbReference>
<gene>
    <name evidence="2" type="ORF">FNV43_RR08621</name>
</gene>
<evidence type="ECO:0000313" key="2">
    <source>
        <dbReference type="EMBL" id="KAF3447914.1"/>
    </source>
</evidence>
<name>A0A8K0H9J7_9ROSA</name>
<evidence type="ECO:0000256" key="1">
    <source>
        <dbReference type="SAM" id="SignalP"/>
    </source>
</evidence>
<keyword evidence="3" id="KW-1185">Reference proteome</keyword>
<protein>
    <submittedName>
        <fullName evidence="2">Uncharacterized protein</fullName>
    </submittedName>
</protein>
<feature type="chain" id="PRO_5035470741" evidence="1">
    <location>
        <begin position="31"/>
        <end position="101"/>
    </location>
</feature>
<evidence type="ECO:0000313" key="3">
    <source>
        <dbReference type="Proteomes" id="UP000796880"/>
    </source>
</evidence>
<dbReference type="AlphaFoldDB" id="A0A8K0H9J7"/>
<comment type="caution">
    <text evidence="2">The sequence shown here is derived from an EMBL/GenBank/DDBJ whole genome shotgun (WGS) entry which is preliminary data.</text>
</comment>
<feature type="signal peptide" evidence="1">
    <location>
        <begin position="1"/>
        <end position="30"/>
    </location>
</feature>
<accession>A0A8K0H9J7</accession>
<proteinExistence type="predicted"/>
<dbReference type="Proteomes" id="UP000796880">
    <property type="component" value="Unassembled WGS sequence"/>
</dbReference>
<keyword evidence="1" id="KW-0732">Signal</keyword>